<dbReference type="EMBL" id="FRBL01000001">
    <property type="protein sequence ID" value="SHK75515.1"/>
    <property type="molecule type" value="Genomic_DNA"/>
</dbReference>
<dbReference type="STRING" id="1419482.SAMN05444266_10135"/>
<keyword evidence="2" id="KW-1185">Reference proteome</keyword>
<dbReference type="OrthoDB" id="666099at2"/>
<sequence>MINLHHLKSGDTVITSYGGVEREGTILEVDHEEKKVLVSTENENEFWYDLDNLKSIPLTPETLLRLQFHVEDAQSGNGKGTLYVRGPFSVRWYPDGHDPLLVLHFRDEFRQLKHPITLNELQNHYHGMTNYHLE</sequence>
<dbReference type="Proteomes" id="UP000184420">
    <property type="component" value="Unassembled WGS sequence"/>
</dbReference>
<accession>A0A1M6V2B8</accession>
<organism evidence="1 2">
    <name type="scientific">Chitinophaga jiangningensis</name>
    <dbReference type="NCBI Taxonomy" id="1419482"/>
    <lineage>
        <taxon>Bacteria</taxon>
        <taxon>Pseudomonadati</taxon>
        <taxon>Bacteroidota</taxon>
        <taxon>Chitinophagia</taxon>
        <taxon>Chitinophagales</taxon>
        <taxon>Chitinophagaceae</taxon>
        <taxon>Chitinophaga</taxon>
    </lineage>
</organism>
<reference evidence="1 2" key="1">
    <citation type="submission" date="2016-11" db="EMBL/GenBank/DDBJ databases">
        <authorList>
            <person name="Jaros S."/>
            <person name="Januszkiewicz K."/>
            <person name="Wedrychowicz H."/>
        </authorList>
    </citation>
    <scope>NUCLEOTIDE SEQUENCE [LARGE SCALE GENOMIC DNA]</scope>
    <source>
        <strain evidence="1 2">DSM 27406</strain>
    </source>
</reference>
<proteinExistence type="predicted"/>
<dbReference type="RefSeq" id="WP_083549162.1">
    <property type="nucleotide sequence ID" value="NZ_FRBL01000001.1"/>
</dbReference>
<evidence type="ECO:0000313" key="2">
    <source>
        <dbReference type="Proteomes" id="UP000184420"/>
    </source>
</evidence>
<dbReference type="AlphaFoldDB" id="A0A1M6V2B8"/>
<evidence type="ECO:0000313" key="1">
    <source>
        <dbReference type="EMBL" id="SHK75515.1"/>
    </source>
</evidence>
<protein>
    <submittedName>
        <fullName evidence="1">Uncharacterized protein</fullName>
    </submittedName>
</protein>
<name>A0A1M6V2B8_9BACT</name>
<gene>
    <name evidence="1" type="ORF">SAMN05444266_10135</name>
</gene>